<reference evidence="2" key="3">
    <citation type="submission" date="2018-07" db="EMBL/GenBank/DDBJ databases">
        <title>WGS assembly of Glycine max.</title>
        <authorList>
            <person name="Schmutz J."/>
            <person name="Cannon S."/>
            <person name="Schlueter J."/>
            <person name="Ma J."/>
            <person name="Mitros T."/>
            <person name="Nelson W."/>
            <person name="Hyten D."/>
            <person name="Song Q."/>
            <person name="Thelen J."/>
            <person name="Cheng J."/>
            <person name="Xu D."/>
            <person name="Hellsten U."/>
            <person name="May G."/>
            <person name="Yu Y."/>
            <person name="Sakurai T."/>
            <person name="Umezawa T."/>
            <person name="Bhattacharyya M."/>
            <person name="Sandhu D."/>
            <person name="Valliyodan B."/>
            <person name="Lindquist E."/>
            <person name="Peto M."/>
            <person name="Grant D."/>
            <person name="Shu S."/>
            <person name="Goodstein D."/>
            <person name="Barry K."/>
            <person name="Futrell-Griggs M."/>
            <person name="Abernathy B."/>
            <person name="Du J."/>
            <person name="Tian Z."/>
            <person name="Zhu L."/>
            <person name="Gill N."/>
            <person name="Joshi T."/>
            <person name="Libault M."/>
            <person name="Sethuraman A."/>
            <person name="Zhang X."/>
            <person name="Shinozaki K."/>
            <person name="Nguyen H."/>
            <person name="Wing R."/>
            <person name="Cregan P."/>
            <person name="Specht J."/>
            <person name="Grimwood J."/>
            <person name="Rokhsar D."/>
            <person name="Stacey G."/>
            <person name="Shoemaker R."/>
            <person name="Jackson S."/>
        </authorList>
    </citation>
    <scope>NUCLEOTIDE SEQUENCE</scope>
    <source>
        <tissue evidence="2">Callus</tissue>
    </source>
</reference>
<dbReference type="InParanoid" id="A0A0R0GAB8"/>
<gene>
    <name evidence="2" type="ORF">GLYMA_14G072000</name>
</gene>
<proteinExistence type="predicted"/>
<name>A0A0R0GAB8_SOYBN</name>
<dbReference type="EMBL" id="CM000847">
    <property type="protein sequence ID" value="KRH15162.1"/>
    <property type="molecule type" value="Genomic_DNA"/>
</dbReference>
<dbReference type="EnsemblPlants" id="KRH15162">
    <property type="protein sequence ID" value="KRH15162"/>
    <property type="gene ID" value="GLYMA_14G072000"/>
</dbReference>
<reference evidence="2 3" key="1">
    <citation type="journal article" date="2010" name="Nature">
        <title>Genome sequence of the palaeopolyploid soybean.</title>
        <authorList>
            <person name="Schmutz J."/>
            <person name="Cannon S.B."/>
            <person name="Schlueter J."/>
            <person name="Ma J."/>
            <person name="Mitros T."/>
            <person name="Nelson W."/>
            <person name="Hyten D.L."/>
            <person name="Song Q."/>
            <person name="Thelen J.J."/>
            <person name="Cheng J."/>
            <person name="Xu D."/>
            <person name="Hellsten U."/>
            <person name="May G.D."/>
            <person name="Yu Y."/>
            <person name="Sakurai T."/>
            <person name="Umezawa T."/>
            <person name="Bhattacharyya M.K."/>
            <person name="Sandhu D."/>
            <person name="Valliyodan B."/>
            <person name="Lindquist E."/>
            <person name="Peto M."/>
            <person name="Grant D."/>
            <person name="Shu S."/>
            <person name="Goodstein D."/>
            <person name="Barry K."/>
            <person name="Futrell-Griggs M."/>
            <person name="Abernathy B."/>
            <person name="Du J."/>
            <person name="Tian Z."/>
            <person name="Zhu L."/>
            <person name="Gill N."/>
            <person name="Joshi T."/>
            <person name="Libault M."/>
            <person name="Sethuraman A."/>
            <person name="Zhang X.-C."/>
            <person name="Shinozaki K."/>
            <person name="Nguyen H.T."/>
            <person name="Wing R.A."/>
            <person name="Cregan P."/>
            <person name="Specht J."/>
            <person name="Grimwood J."/>
            <person name="Rokhsar D."/>
            <person name="Stacey G."/>
            <person name="Shoemaker R.C."/>
            <person name="Jackson S.A."/>
        </authorList>
    </citation>
    <scope>NUCLEOTIDE SEQUENCE [LARGE SCALE GENOMIC DNA]</scope>
    <source>
        <strain evidence="3">cv. Williams 82</strain>
        <tissue evidence="2">Callus</tissue>
    </source>
</reference>
<evidence type="ECO:0000313" key="2">
    <source>
        <dbReference type="EMBL" id="KRH15162.1"/>
    </source>
</evidence>
<dbReference type="AlphaFoldDB" id="A0A0R0GAB8"/>
<dbReference type="Gramene" id="KRH15162">
    <property type="protein sequence ID" value="KRH15162"/>
    <property type="gene ID" value="GLYMA_14G072000"/>
</dbReference>
<dbReference type="Proteomes" id="UP000008827">
    <property type="component" value="Chromosome 14"/>
</dbReference>
<reference evidence="3" key="2">
    <citation type="submission" date="2018-02" db="UniProtKB">
        <authorList>
            <consortium name="EnsemblPlants"/>
        </authorList>
    </citation>
    <scope>IDENTIFICATION</scope>
    <source>
        <strain evidence="3">Williams 82</strain>
    </source>
</reference>
<evidence type="ECO:0000313" key="3">
    <source>
        <dbReference type="EnsemblPlants" id="KRH15162"/>
    </source>
</evidence>
<accession>A0A0R0GAB8</accession>
<keyword evidence="4" id="KW-1185">Reference proteome</keyword>
<evidence type="ECO:0000313" key="4">
    <source>
        <dbReference type="Proteomes" id="UP000008827"/>
    </source>
</evidence>
<sequence length="103" mass="11622">MKKCKVNGMPLPYGLLITKIMEFHCIHLGVENGSLPGWSNRFNKKSLKKFKVIQVDGVWQHADQNMSMPMEHREEGGDSESAEKPQGSQPWAPQVTPDSDMLI</sequence>
<feature type="region of interest" description="Disordered" evidence="1">
    <location>
        <begin position="63"/>
        <end position="103"/>
    </location>
</feature>
<organism evidence="2">
    <name type="scientific">Glycine max</name>
    <name type="common">Soybean</name>
    <name type="synonym">Glycine hispida</name>
    <dbReference type="NCBI Taxonomy" id="3847"/>
    <lineage>
        <taxon>Eukaryota</taxon>
        <taxon>Viridiplantae</taxon>
        <taxon>Streptophyta</taxon>
        <taxon>Embryophyta</taxon>
        <taxon>Tracheophyta</taxon>
        <taxon>Spermatophyta</taxon>
        <taxon>Magnoliopsida</taxon>
        <taxon>eudicotyledons</taxon>
        <taxon>Gunneridae</taxon>
        <taxon>Pentapetalae</taxon>
        <taxon>rosids</taxon>
        <taxon>fabids</taxon>
        <taxon>Fabales</taxon>
        <taxon>Fabaceae</taxon>
        <taxon>Papilionoideae</taxon>
        <taxon>50 kb inversion clade</taxon>
        <taxon>NPAAA clade</taxon>
        <taxon>indigoferoid/millettioid clade</taxon>
        <taxon>Phaseoleae</taxon>
        <taxon>Glycine</taxon>
        <taxon>Glycine subgen. Soja</taxon>
    </lineage>
</organism>
<protein>
    <submittedName>
        <fullName evidence="2 3">Uncharacterized protein</fullName>
    </submittedName>
</protein>
<evidence type="ECO:0000256" key="1">
    <source>
        <dbReference type="SAM" id="MobiDB-lite"/>
    </source>
</evidence>